<reference evidence="2" key="1">
    <citation type="submission" date="2020-01" db="EMBL/GenBank/DDBJ databases">
        <authorList>
            <consortium name="DOE Joint Genome Institute"/>
            <person name="Haridas S."/>
            <person name="Albert R."/>
            <person name="Binder M."/>
            <person name="Bloem J."/>
            <person name="Labutti K."/>
            <person name="Salamov A."/>
            <person name="Andreopoulos B."/>
            <person name="Baker S.E."/>
            <person name="Barry K."/>
            <person name="Bills G."/>
            <person name="Bluhm B.H."/>
            <person name="Cannon C."/>
            <person name="Castanera R."/>
            <person name="Culley D.E."/>
            <person name="Daum C."/>
            <person name="Ezra D."/>
            <person name="Gonzalez J.B."/>
            <person name="Henrissat B."/>
            <person name="Kuo A."/>
            <person name="Liang C."/>
            <person name="Lipzen A."/>
            <person name="Lutzoni F."/>
            <person name="Magnuson J."/>
            <person name="Mondo S."/>
            <person name="Nolan M."/>
            <person name="Ohm R."/>
            <person name="Pangilinan J."/>
            <person name="Park H.-J."/>
            <person name="Ramirez L."/>
            <person name="Alfaro M."/>
            <person name="Sun H."/>
            <person name="Tritt A."/>
            <person name="Yoshinaga Y."/>
            <person name="Zwiers L.-H."/>
            <person name="Turgeon B.G."/>
            <person name="Goodwin S.B."/>
            <person name="Spatafora J.W."/>
            <person name="Crous P.W."/>
            <person name="Grigoriev I.V."/>
        </authorList>
    </citation>
    <scope>NUCLEOTIDE SEQUENCE</scope>
    <source>
        <strain evidence="2">CBS 342.82</strain>
    </source>
</reference>
<dbReference type="AlphaFoldDB" id="A0A6J3M2C9"/>
<reference evidence="2" key="3">
    <citation type="submission" date="2025-08" db="UniProtKB">
        <authorList>
            <consortium name="RefSeq"/>
        </authorList>
    </citation>
    <scope>IDENTIFICATION</scope>
    <source>
        <strain evidence="2">CBS 342.82</strain>
    </source>
</reference>
<dbReference type="GeneID" id="54357641"/>
<proteinExistence type="predicted"/>
<dbReference type="RefSeq" id="XP_033459211.1">
    <property type="nucleotide sequence ID" value="XM_033599842.1"/>
</dbReference>
<organism evidence="2">
    <name type="scientific">Dissoconium aciculare CBS 342.82</name>
    <dbReference type="NCBI Taxonomy" id="1314786"/>
    <lineage>
        <taxon>Eukaryota</taxon>
        <taxon>Fungi</taxon>
        <taxon>Dikarya</taxon>
        <taxon>Ascomycota</taxon>
        <taxon>Pezizomycotina</taxon>
        <taxon>Dothideomycetes</taxon>
        <taxon>Dothideomycetidae</taxon>
        <taxon>Mycosphaerellales</taxon>
        <taxon>Dissoconiaceae</taxon>
        <taxon>Dissoconium</taxon>
    </lineage>
</organism>
<evidence type="ECO:0000313" key="1">
    <source>
        <dbReference type="Proteomes" id="UP000504637"/>
    </source>
</evidence>
<protein>
    <submittedName>
        <fullName evidence="2">Uncharacterized protein</fullName>
    </submittedName>
</protein>
<sequence>MRIEGQTAGIGQESVGIRSAIDGSQLESHQSVSPSGAGRIGKTLQIAENCNPTHHQRHQSFKESIIELRVCVPSLRPPARLGTWSFDAVGRAERPKHCSSWSMFVISVVIGSCRCYRVGLNDFNDKACTNRSDRLSLSCLESSRHGSSSLAASRIGIM</sequence>
<reference evidence="2" key="2">
    <citation type="submission" date="2020-04" db="EMBL/GenBank/DDBJ databases">
        <authorList>
            <consortium name="NCBI Genome Project"/>
        </authorList>
    </citation>
    <scope>NUCLEOTIDE SEQUENCE</scope>
    <source>
        <strain evidence="2">CBS 342.82</strain>
    </source>
</reference>
<gene>
    <name evidence="2" type="ORF">K489DRAFT_234962</name>
</gene>
<accession>A0A6J3M2C9</accession>
<evidence type="ECO:0000313" key="2">
    <source>
        <dbReference type="RefSeq" id="XP_033459211.1"/>
    </source>
</evidence>
<dbReference type="Proteomes" id="UP000504637">
    <property type="component" value="Unplaced"/>
</dbReference>
<keyword evidence="1" id="KW-1185">Reference proteome</keyword>
<name>A0A6J3M2C9_9PEZI</name>